<comment type="caution">
    <text evidence="2">The sequence shown here is derived from an EMBL/GenBank/DDBJ whole genome shotgun (WGS) entry which is preliminary data.</text>
</comment>
<sequence>MHHVAGCKRQETFRKTRNPPPAAPCFFFDPIILTKSEFQEDITSRLSSPGVISQIDVSRIPGKRRRAIPASDPLVPINDPEFISRRTMAVQIARGPMERAIYAREGTSESTGPWPS</sequence>
<accession>A0AA40KXR5</accession>
<dbReference type="Proteomes" id="UP001177670">
    <property type="component" value="Unassembled WGS sequence"/>
</dbReference>
<evidence type="ECO:0000256" key="1">
    <source>
        <dbReference type="SAM" id="MobiDB-lite"/>
    </source>
</evidence>
<reference evidence="2" key="1">
    <citation type="submission" date="2021-10" db="EMBL/GenBank/DDBJ databases">
        <title>Melipona bicolor Genome sequencing and assembly.</title>
        <authorList>
            <person name="Araujo N.S."/>
            <person name="Arias M.C."/>
        </authorList>
    </citation>
    <scope>NUCLEOTIDE SEQUENCE</scope>
    <source>
        <strain evidence="2">USP_2M_L1-L4_2017</strain>
        <tissue evidence="2">Whole body</tissue>
    </source>
</reference>
<name>A0AA40KXR5_9HYME</name>
<evidence type="ECO:0000313" key="3">
    <source>
        <dbReference type="Proteomes" id="UP001177670"/>
    </source>
</evidence>
<feature type="region of interest" description="Disordered" evidence="1">
    <location>
        <begin position="1"/>
        <end position="20"/>
    </location>
</feature>
<gene>
    <name evidence="2" type="ORF">K0M31_001498</name>
</gene>
<protein>
    <submittedName>
        <fullName evidence="2">Uncharacterized protein</fullName>
    </submittedName>
</protein>
<dbReference type="AlphaFoldDB" id="A0AA40KXR5"/>
<evidence type="ECO:0000313" key="2">
    <source>
        <dbReference type="EMBL" id="KAK1136970.1"/>
    </source>
</evidence>
<keyword evidence="3" id="KW-1185">Reference proteome</keyword>
<proteinExistence type="predicted"/>
<organism evidence="2 3">
    <name type="scientific">Melipona bicolor</name>
    <dbReference type="NCBI Taxonomy" id="60889"/>
    <lineage>
        <taxon>Eukaryota</taxon>
        <taxon>Metazoa</taxon>
        <taxon>Ecdysozoa</taxon>
        <taxon>Arthropoda</taxon>
        <taxon>Hexapoda</taxon>
        <taxon>Insecta</taxon>
        <taxon>Pterygota</taxon>
        <taxon>Neoptera</taxon>
        <taxon>Endopterygota</taxon>
        <taxon>Hymenoptera</taxon>
        <taxon>Apocrita</taxon>
        <taxon>Aculeata</taxon>
        <taxon>Apoidea</taxon>
        <taxon>Anthophila</taxon>
        <taxon>Apidae</taxon>
        <taxon>Melipona</taxon>
    </lineage>
</organism>
<dbReference type="EMBL" id="JAHYIQ010000001">
    <property type="protein sequence ID" value="KAK1136970.1"/>
    <property type="molecule type" value="Genomic_DNA"/>
</dbReference>